<organism evidence="1 2">
    <name type="scientific">Mytilus edulis</name>
    <name type="common">Blue mussel</name>
    <dbReference type="NCBI Taxonomy" id="6550"/>
    <lineage>
        <taxon>Eukaryota</taxon>
        <taxon>Metazoa</taxon>
        <taxon>Spiralia</taxon>
        <taxon>Lophotrochozoa</taxon>
        <taxon>Mollusca</taxon>
        <taxon>Bivalvia</taxon>
        <taxon>Autobranchia</taxon>
        <taxon>Pteriomorphia</taxon>
        <taxon>Mytilida</taxon>
        <taxon>Mytiloidea</taxon>
        <taxon>Mytilidae</taxon>
        <taxon>Mytilinae</taxon>
        <taxon>Mytilus</taxon>
    </lineage>
</organism>
<proteinExistence type="predicted"/>
<comment type="caution">
    <text evidence="1">The sequence shown here is derived from an EMBL/GenBank/DDBJ whole genome shotgun (WGS) entry which is preliminary data.</text>
</comment>
<evidence type="ECO:0000313" key="1">
    <source>
        <dbReference type="EMBL" id="CAG2219093.1"/>
    </source>
</evidence>
<dbReference type="EMBL" id="CAJPWZ010001622">
    <property type="protein sequence ID" value="CAG2219093.1"/>
    <property type="molecule type" value="Genomic_DNA"/>
</dbReference>
<reference evidence="1" key="1">
    <citation type="submission" date="2021-03" db="EMBL/GenBank/DDBJ databases">
        <authorList>
            <person name="Bekaert M."/>
        </authorList>
    </citation>
    <scope>NUCLEOTIDE SEQUENCE</scope>
</reference>
<dbReference type="Proteomes" id="UP000683360">
    <property type="component" value="Unassembled WGS sequence"/>
</dbReference>
<gene>
    <name evidence="1" type="ORF">MEDL_32635</name>
</gene>
<keyword evidence="2" id="KW-1185">Reference proteome</keyword>
<dbReference type="AlphaFoldDB" id="A0A8S3SGS4"/>
<evidence type="ECO:0000313" key="2">
    <source>
        <dbReference type="Proteomes" id="UP000683360"/>
    </source>
</evidence>
<accession>A0A8S3SGS4</accession>
<protein>
    <submittedName>
        <fullName evidence="1">Uncharacterized protein</fullName>
    </submittedName>
</protein>
<sequence length="210" mass="24583">MSVHMSFTKQRTPMSVHMSFTGLPKRTPMSVHMSFTGLPSREHQCRYICHSLNYQAENTNVTYVIHCYQAENKMSTIKHQCRYICHSLDYQAENTNVGTYVIHWITKQRTPMSVHMSFTGLKRTPRYIVIHWITLETNSNMSFTEFTGLHMSTELPSREHQCRYICHSLNYQAENTNVVHMSFTGLQSCIYICHSLDYQEEINVGTYVIH</sequence>
<name>A0A8S3SGS4_MYTED</name>